<gene>
    <name evidence="3" type="ORF">OFUS_LOCUS9340</name>
</gene>
<dbReference type="Gene3D" id="2.70.50.70">
    <property type="match status" value="1"/>
</dbReference>
<dbReference type="SUPFAM" id="SSF82895">
    <property type="entry name" value="TSP-1 type 1 repeat"/>
    <property type="match status" value="1"/>
</dbReference>
<feature type="region of interest" description="Disordered" evidence="2">
    <location>
        <begin position="239"/>
        <end position="264"/>
    </location>
</feature>
<dbReference type="PRINTS" id="PR01705">
    <property type="entry name" value="TSP1REPEAT"/>
</dbReference>
<dbReference type="InterPro" id="IPR000884">
    <property type="entry name" value="TSP1_rpt"/>
</dbReference>
<dbReference type="Gene3D" id="2.20.100.10">
    <property type="entry name" value="Thrombospondin type-1 (TSP1) repeat"/>
    <property type="match status" value="1"/>
</dbReference>
<organism evidence="3 4">
    <name type="scientific">Owenia fusiformis</name>
    <name type="common">Polychaete worm</name>
    <dbReference type="NCBI Taxonomy" id="6347"/>
    <lineage>
        <taxon>Eukaryota</taxon>
        <taxon>Metazoa</taxon>
        <taxon>Spiralia</taxon>
        <taxon>Lophotrochozoa</taxon>
        <taxon>Annelida</taxon>
        <taxon>Polychaeta</taxon>
        <taxon>Sedentaria</taxon>
        <taxon>Canalipalpata</taxon>
        <taxon>Sabellida</taxon>
        <taxon>Oweniida</taxon>
        <taxon>Oweniidae</taxon>
        <taxon>Owenia</taxon>
    </lineage>
</organism>
<dbReference type="AlphaFoldDB" id="A0A8S4NRH8"/>
<comment type="caution">
    <text evidence="3">The sequence shown here is derived from an EMBL/GenBank/DDBJ whole genome shotgun (WGS) entry which is preliminary data.</text>
</comment>
<evidence type="ECO:0000313" key="4">
    <source>
        <dbReference type="Proteomes" id="UP000749559"/>
    </source>
</evidence>
<dbReference type="OrthoDB" id="6273859at2759"/>
<name>A0A8S4NRH8_OWEFU</name>
<dbReference type="InterPro" id="IPR036383">
    <property type="entry name" value="TSP1_rpt_sf"/>
</dbReference>
<dbReference type="Proteomes" id="UP000749559">
    <property type="component" value="Unassembled WGS sequence"/>
</dbReference>
<evidence type="ECO:0000256" key="1">
    <source>
        <dbReference type="ARBA" id="ARBA00023157"/>
    </source>
</evidence>
<protein>
    <submittedName>
        <fullName evidence="3">Uncharacterized protein</fullName>
    </submittedName>
</protein>
<keyword evidence="1" id="KW-1015">Disulfide bond</keyword>
<dbReference type="EMBL" id="CAIIXF020000005">
    <property type="protein sequence ID" value="CAH1782946.1"/>
    <property type="molecule type" value="Genomic_DNA"/>
</dbReference>
<dbReference type="SMART" id="SM00209">
    <property type="entry name" value="TSP1"/>
    <property type="match status" value="1"/>
</dbReference>
<evidence type="ECO:0000313" key="3">
    <source>
        <dbReference type="EMBL" id="CAH1782946.1"/>
    </source>
</evidence>
<feature type="region of interest" description="Disordered" evidence="2">
    <location>
        <begin position="56"/>
        <end position="84"/>
    </location>
</feature>
<accession>A0A8S4NRH8</accession>
<keyword evidence="4" id="KW-1185">Reference proteome</keyword>
<sequence>MGDDKLKYVLLISYVSAVMCHSWLTCTDYLEENGEYWNKNICRAWPRHAHRFAHRDGQHGSDTGFDVNNPPSHAPCRTSRDDSSYDSLHPMAVYFPGQRIVITHPTKNHVVDVRCTNKYIPDNGNFIYVGPRNGNDDPSLSVFKQNLVVDLGVSPFGHHISNQMTMTYPKPGFQNAPKFCENPDKALGTYAFNLPSDFQPGRYTFLWAWYFNGKNDLYTGCWEADVVASRADRDHILRQRKQSTSDPVNIAGDNRVPVAPTQPVPPTEQINGGWGSWSSYTHCSKPCGGQQTRTRNCDNPVPQNGGRFCKGNNQNQRACNTHSCTSGNNDNNDRFDDLKATYTAKWNSGFNGRILIPAKKPSRPWVIVLEFPCVPDSFNTWHANDVTPQSDRSKGKFTLKQSGWQLEKPDIGFSVNYPWNNRCKNKSANDIKVSVVYS</sequence>
<proteinExistence type="predicted"/>
<dbReference type="FunFam" id="2.20.100.10:FF:000002">
    <property type="entry name" value="Unc-5 netrin receptor C"/>
    <property type="match status" value="1"/>
</dbReference>
<dbReference type="Pfam" id="PF00090">
    <property type="entry name" value="TSP_1"/>
    <property type="match status" value="1"/>
</dbReference>
<reference evidence="3" key="1">
    <citation type="submission" date="2022-03" db="EMBL/GenBank/DDBJ databases">
        <authorList>
            <person name="Martin C."/>
        </authorList>
    </citation>
    <scope>NUCLEOTIDE SEQUENCE</scope>
</reference>
<dbReference type="PANTHER" id="PTHR35559:SF1">
    <property type="entry name" value="CHITIN-BINDING TYPE-4 DOMAIN-CONTAINING PROTEIN"/>
    <property type="match status" value="1"/>
</dbReference>
<dbReference type="PROSITE" id="PS50092">
    <property type="entry name" value="TSP1"/>
    <property type="match status" value="1"/>
</dbReference>
<dbReference type="PANTHER" id="PTHR35559">
    <property type="entry name" value="CHITIN-BINDING TYPE-4 DOMAIN-CONTAINING PROTEIN"/>
    <property type="match status" value="1"/>
</dbReference>
<evidence type="ECO:0000256" key="2">
    <source>
        <dbReference type="SAM" id="MobiDB-lite"/>
    </source>
</evidence>